<keyword evidence="2" id="KW-0539">Nucleus</keyword>
<name>A0AAV6LBK2_9ERIC</name>
<keyword evidence="3" id="KW-0472">Membrane</keyword>
<dbReference type="PANTHER" id="PTHR31747">
    <property type="entry name" value="PROTEIN LSD1"/>
    <property type="match status" value="1"/>
</dbReference>
<proteinExistence type="predicted"/>
<organism evidence="5 6">
    <name type="scientific">Rhododendron griersonianum</name>
    <dbReference type="NCBI Taxonomy" id="479676"/>
    <lineage>
        <taxon>Eukaryota</taxon>
        <taxon>Viridiplantae</taxon>
        <taxon>Streptophyta</taxon>
        <taxon>Embryophyta</taxon>
        <taxon>Tracheophyta</taxon>
        <taxon>Spermatophyta</taxon>
        <taxon>Magnoliopsida</taxon>
        <taxon>eudicotyledons</taxon>
        <taxon>Gunneridae</taxon>
        <taxon>Pentapetalae</taxon>
        <taxon>asterids</taxon>
        <taxon>Ericales</taxon>
        <taxon>Ericaceae</taxon>
        <taxon>Ericoideae</taxon>
        <taxon>Rhodoreae</taxon>
        <taxon>Rhododendron</taxon>
    </lineage>
</organism>
<feature type="domain" description="Zinc finger LSD1-type" evidence="4">
    <location>
        <begin position="14"/>
        <end position="38"/>
    </location>
</feature>
<evidence type="ECO:0000313" key="6">
    <source>
        <dbReference type="Proteomes" id="UP000823749"/>
    </source>
</evidence>
<comment type="subcellular location">
    <subcellularLocation>
        <location evidence="1">Nucleus</location>
    </subcellularLocation>
</comment>
<feature type="transmembrane region" description="Helical" evidence="3">
    <location>
        <begin position="92"/>
        <end position="112"/>
    </location>
</feature>
<dbReference type="NCBIfam" id="TIGR01053">
    <property type="entry name" value="LSD1"/>
    <property type="match status" value="2"/>
</dbReference>
<reference evidence="5" key="1">
    <citation type="submission" date="2020-08" db="EMBL/GenBank/DDBJ databases">
        <title>Plant Genome Project.</title>
        <authorList>
            <person name="Zhang R.-G."/>
        </authorList>
    </citation>
    <scope>NUCLEOTIDE SEQUENCE</scope>
    <source>
        <strain evidence="5">WSP0</strain>
        <tissue evidence="5">Leaf</tissue>
    </source>
</reference>
<evidence type="ECO:0000256" key="2">
    <source>
        <dbReference type="ARBA" id="ARBA00023242"/>
    </source>
</evidence>
<dbReference type="EMBL" id="JACTNZ010000002">
    <property type="protein sequence ID" value="KAG5562357.1"/>
    <property type="molecule type" value="Genomic_DNA"/>
</dbReference>
<dbReference type="InterPro" id="IPR040319">
    <property type="entry name" value="LSD1-like"/>
</dbReference>
<keyword evidence="3" id="KW-1133">Transmembrane helix</keyword>
<dbReference type="Proteomes" id="UP000823749">
    <property type="component" value="Chromosome 2"/>
</dbReference>
<dbReference type="AlphaFoldDB" id="A0AAV6LBK2"/>
<keyword evidence="6" id="KW-1185">Reference proteome</keyword>
<feature type="domain" description="Zinc finger LSD1-type" evidence="4">
    <location>
        <begin position="51"/>
        <end position="75"/>
    </location>
</feature>
<comment type="caution">
    <text evidence="5">The sequence shown here is derived from an EMBL/GenBank/DDBJ whole genome shotgun (WGS) entry which is preliminary data.</text>
</comment>
<dbReference type="PANTHER" id="PTHR31747:SF3">
    <property type="entry name" value="PROTEIN LSD1"/>
    <property type="match status" value="1"/>
</dbReference>
<evidence type="ECO:0000313" key="5">
    <source>
        <dbReference type="EMBL" id="KAG5562357.1"/>
    </source>
</evidence>
<gene>
    <name evidence="5" type="ORF">RHGRI_005181</name>
</gene>
<evidence type="ECO:0000256" key="1">
    <source>
        <dbReference type="ARBA" id="ARBA00004123"/>
    </source>
</evidence>
<evidence type="ECO:0000259" key="4">
    <source>
        <dbReference type="Pfam" id="PF06943"/>
    </source>
</evidence>
<dbReference type="GO" id="GO:0005634">
    <property type="term" value="C:nucleus"/>
    <property type="evidence" value="ECO:0007669"/>
    <property type="project" value="UniProtKB-SubCell"/>
</dbReference>
<protein>
    <recommendedName>
        <fullName evidence="4">Zinc finger LSD1-type domain-containing protein</fullName>
    </recommendedName>
</protein>
<accession>A0AAV6LBK2</accession>
<evidence type="ECO:0000256" key="3">
    <source>
        <dbReference type="SAM" id="Phobius"/>
    </source>
</evidence>
<keyword evidence="3" id="KW-0812">Transmembrane</keyword>
<sequence length="204" mass="22105">MFVDITDMQSQLVCSGCRSVLLYPRGATNVCCALCNAITSPPGMEMAQLICGGCRTLLMYTRGAASVRCSCCQTVNLAPVQKISLVEIRIRFVGVLTLTIVLMVVMGLVGGGEVEERTFRYNANQCYSLWGLMPRFFNYLNLFQVGSARVSIPTNRPNGTTMPSTSTAMPHSQSQTVVVENPMSVDESGKLVSNVVVGVTTEKK</sequence>
<dbReference type="Pfam" id="PF06943">
    <property type="entry name" value="zf-LSD1"/>
    <property type="match status" value="2"/>
</dbReference>
<dbReference type="InterPro" id="IPR005735">
    <property type="entry name" value="Znf_LSD1"/>
</dbReference>